<keyword evidence="5" id="KW-0460">Magnesium</keyword>
<dbReference type="SMART" id="SM00437">
    <property type="entry name" value="TOP1Ac"/>
    <property type="match status" value="1"/>
</dbReference>
<dbReference type="AlphaFoldDB" id="A0A510HG03"/>
<dbReference type="Gene3D" id="1.10.460.10">
    <property type="entry name" value="Topoisomerase I, domain 2"/>
    <property type="match status" value="1"/>
</dbReference>
<evidence type="ECO:0000259" key="14">
    <source>
        <dbReference type="PROSITE" id="PS52039"/>
    </source>
</evidence>
<dbReference type="InterPro" id="IPR013825">
    <property type="entry name" value="Topo_IA_cen_sub2"/>
</dbReference>
<comment type="similarity">
    <text evidence="2">Belongs to the type IA topoisomerase family.</text>
</comment>
<name>A0A510HG03_9ACTN</name>
<dbReference type="PROSITE" id="PS00396">
    <property type="entry name" value="TOPO_IA_1"/>
    <property type="match status" value="1"/>
</dbReference>
<dbReference type="Gene3D" id="3.40.50.140">
    <property type="match status" value="1"/>
</dbReference>
<evidence type="ECO:0000256" key="9">
    <source>
        <dbReference type="ARBA" id="ARBA00030003"/>
    </source>
</evidence>
<dbReference type="InterPro" id="IPR006171">
    <property type="entry name" value="TOPRIM_dom"/>
</dbReference>
<evidence type="ECO:0000256" key="4">
    <source>
        <dbReference type="ARBA" id="ARBA00022723"/>
    </source>
</evidence>
<dbReference type="InterPro" id="IPR013826">
    <property type="entry name" value="Topo_IA_cen_sub3"/>
</dbReference>
<dbReference type="GO" id="GO:0043597">
    <property type="term" value="C:cytoplasmic replication fork"/>
    <property type="evidence" value="ECO:0007669"/>
    <property type="project" value="TreeGrafter"/>
</dbReference>
<protein>
    <recommendedName>
        <fullName evidence="3">DNA topoisomerase</fullName>
        <ecNumber evidence="3">5.6.2.1</ecNumber>
    </recommendedName>
    <alternativeName>
        <fullName evidence="12">Omega-protein</fullName>
    </alternativeName>
    <alternativeName>
        <fullName evidence="11">Relaxing enzyme</fullName>
    </alternativeName>
    <alternativeName>
        <fullName evidence="9">Swivelase</fullName>
    </alternativeName>
    <alternativeName>
        <fullName evidence="10">Untwisting enzyme</fullName>
    </alternativeName>
</protein>
<proteinExistence type="inferred from homology"/>
<dbReference type="SMART" id="SM00493">
    <property type="entry name" value="TOPRIM"/>
    <property type="match status" value="1"/>
</dbReference>
<dbReference type="GO" id="GO:0046872">
    <property type="term" value="F:metal ion binding"/>
    <property type="evidence" value="ECO:0007669"/>
    <property type="project" value="UniProtKB-KW"/>
</dbReference>
<gene>
    <name evidence="15" type="primary">topB</name>
    <name evidence="15" type="ORF">RxyAA322_00290</name>
</gene>
<dbReference type="InterPro" id="IPR023406">
    <property type="entry name" value="Topo_IA_AS"/>
</dbReference>
<evidence type="ECO:0000313" key="15">
    <source>
        <dbReference type="EMBL" id="BBL78175.1"/>
    </source>
</evidence>
<dbReference type="EMBL" id="AP019791">
    <property type="protein sequence ID" value="BBL78175.1"/>
    <property type="molecule type" value="Genomic_DNA"/>
</dbReference>
<dbReference type="InterPro" id="IPR000380">
    <property type="entry name" value="Topo_IA"/>
</dbReference>
<dbReference type="InterPro" id="IPR003602">
    <property type="entry name" value="Topo_IA_DNA-bd_dom"/>
</dbReference>
<dbReference type="RefSeq" id="WP_143526346.1">
    <property type="nucleotide sequence ID" value="NZ_AP019791.1"/>
</dbReference>
<keyword evidence="7" id="KW-0238">DNA-binding</keyword>
<dbReference type="SUPFAM" id="SSF56712">
    <property type="entry name" value="Prokaryotic type I DNA topoisomerase"/>
    <property type="match status" value="1"/>
</dbReference>
<evidence type="ECO:0000256" key="1">
    <source>
        <dbReference type="ARBA" id="ARBA00000213"/>
    </source>
</evidence>
<dbReference type="GO" id="GO:0003917">
    <property type="term" value="F:DNA topoisomerase type I (single strand cut, ATP-independent) activity"/>
    <property type="evidence" value="ECO:0007669"/>
    <property type="project" value="UniProtKB-EC"/>
</dbReference>
<evidence type="ECO:0000256" key="12">
    <source>
        <dbReference type="ARBA" id="ARBA00032877"/>
    </source>
</evidence>
<dbReference type="CDD" id="cd00186">
    <property type="entry name" value="TOP1Ac"/>
    <property type="match status" value="1"/>
</dbReference>
<keyword evidence="4" id="KW-0479">Metal-binding</keyword>
<keyword evidence="16" id="KW-1185">Reference proteome</keyword>
<dbReference type="InterPro" id="IPR003601">
    <property type="entry name" value="Topo_IA_2"/>
</dbReference>
<dbReference type="PANTHER" id="PTHR11390">
    <property type="entry name" value="PROKARYOTIC DNA TOPOISOMERASE"/>
    <property type="match status" value="1"/>
</dbReference>
<dbReference type="Pfam" id="PF01131">
    <property type="entry name" value="Topoisom_bac"/>
    <property type="match status" value="1"/>
</dbReference>
<dbReference type="Gene3D" id="1.10.290.10">
    <property type="entry name" value="Topoisomerase I, domain 4"/>
    <property type="match status" value="1"/>
</dbReference>
<dbReference type="InterPro" id="IPR013824">
    <property type="entry name" value="Topo_IA_cen_sub1"/>
</dbReference>
<dbReference type="InterPro" id="IPR013497">
    <property type="entry name" value="Topo_IA_cen"/>
</dbReference>
<evidence type="ECO:0000256" key="2">
    <source>
        <dbReference type="ARBA" id="ARBA00009446"/>
    </source>
</evidence>
<keyword evidence="8 15" id="KW-0413">Isomerase</keyword>
<dbReference type="GO" id="GO:0006265">
    <property type="term" value="P:DNA topological change"/>
    <property type="evidence" value="ECO:0007669"/>
    <property type="project" value="InterPro"/>
</dbReference>
<dbReference type="EC" id="5.6.2.1" evidence="3"/>
<evidence type="ECO:0000256" key="7">
    <source>
        <dbReference type="ARBA" id="ARBA00023125"/>
    </source>
</evidence>
<sequence>MRLIVAEKPSVGRDIANALGRHRKGRGALFGSGWTVTWALGHLAELAPPEAYGAEYKRWRLETLPVLPERFRVRVNPKTREQFELVEGLLRDPSVTEVVNACDAGREGELIFAYLYQLSGCRKPVRRLWVSSLTPEAIREGFATLRDGPSMKPLEDAARSRAEADWIVGMNATRAYSVRFSRPGSVLSVGRVQTPTLRLLVEREREIESFKPEKFFTVHARFARDGKTYDGLWFRKKESRLKEREAAEQIAEKVRGGSGVVKKAERRRTSERPPLLYDLTELQRNANARFGFTAERTLRAAQALYEERKLITYPRTSSRYLSKDMVGTLKKRVEAAGGLPELAPFAGRLLAAERLPVGRRIVDDSKVTDHHAIVPTDRRPSGDLPPDEAKVYDLVARRFLAVFFPAARFENTTVVTEVREETFLSRGRVVLEAGWRELYPGGVGGGKEKEPPVLPPVEVGQEWRVAKVGVKEGETKPPPRYTESAILGAMETAGKLVEDEELRQQMKDSGLGTPATRAAIIERLIEVGYVEREKKALVPTAKGRALISLLADSPLSSPEMTARWERRLARIERGEERRPDFMADISRFAASVVEGVRRMEGGKIAATNGGGGKALGACPKCGSPVVETKKAYGCSAWRRTGCDFAIWKRVAGKRVSEAQARQLLAKGRTARLKGFKGKSGKSFSAALVLDEEGRVRLEFEEGLGGPRDLWSHDHLSRRSPRSF</sequence>
<dbReference type="CDD" id="cd03362">
    <property type="entry name" value="TOPRIM_TopoIA_TopoIII"/>
    <property type="match status" value="1"/>
</dbReference>
<feature type="domain" description="Toprim" evidence="13">
    <location>
        <begin position="1"/>
        <end position="134"/>
    </location>
</feature>
<dbReference type="InterPro" id="IPR025589">
    <property type="entry name" value="Toprim_C_rpt"/>
</dbReference>
<evidence type="ECO:0000256" key="3">
    <source>
        <dbReference type="ARBA" id="ARBA00012891"/>
    </source>
</evidence>
<dbReference type="PRINTS" id="PR00417">
    <property type="entry name" value="PRTPISMRASEI"/>
</dbReference>
<evidence type="ECO:0000259" key="13">
    <source>
        <dbReference type="PROSITE" id="PS50880"/>
    </source>
</evidence>
<dbReference type="GO" id="GO:0006281">
    <property type="term" value="P:DNA repair"/>
    <property type="evidence" value="ECO:0007669"/>
    <property type="project" value="TreeGrafter"/>
</dbReference>
<dbReference type="PANTHER" id="PTHR11390:SF21">
    <property type="entry name" value="DNA TOPOISOMERASE 3-ALPHA"/>
    <property type="match status" value="1"/>
</dbReference>
<dbReference type="SMART" id="SM00436">
    <property type="entry name" value="TOP1Bc"/>
    <property type="match status" value="1"/>
</dbReference>
<dbReference type="NCBIfam" id="TIGR01056">
    <property type="entry name" value="topB"/>
    <property type="match status" value="1"/>
</dbReference>
<dbReference type="PROSITE" id="PS50880">
    <property type="entry name" value="TOPRIM"/>
    <property type="match status" value="1"/>
</dbReference>
<dbReference type="InterPro" id="IPR005738">
    <property type="entry name" value="TopoIII"/>
</dbReference>
<dbReference type="Gene3D" id="2.70.20.10">
    <property type="entry name" value="Topoisomerase I, domain 3"/>
    <property type="match status" value="1"/>
</dbReference>
<evidence type="ECO:0000256" key="10">
    <source>
        <dbReference type="ARBA" id="ARBA00031985"/>
    </source>
</evidence>
<evidence type="ECO:0000256" key="6">
    <source>
        <dbReference type="ARBA" id="ARBA00023029"/>
    </source>
</evidence>
<organism evidence="15 16">
    <name type="scientific">Rubrobacter xylanophilus</name>
    <dbReference type="NCBI Taxonomy" id="49319"/>
    <lineage>
        <taxon>Bacteria</taxon>
        <taxon>Bacillati</taxon>
        <taxon>Actinomycetota</taxon>
        <taxon>Rubrobacteria</taxon>
        <taxon>Rubrobacterales</taxon>
        <taxon>Rubrobacteraceae</taxon>
        <taxon>Rubrobacter</taxon>
    </lineage>
</organism>
<dbReference type="Pfam" id="PF01751">
    <property type="entry name" value="Toprim"/>
    <property type="match status" value="1"/>
</dbReference>
<dbReference type="NCBIfam" id="NF005829">
    <property type="entry name" value="PRK07726.1"/>
    <property type="match status" value="1"/>
</dbReference>
<accession>A0A510HG03</accession>
<evidence type="ECO:0000313" key="16">
    <source>
        <dbReference type="Proteomes" id="UP000318065"/>
    </source>
</evidence>
<dbReference type="PROSITE" id="PS52039">
    <property type="entry name" value="TOPO_IA_2"/>
    <property type="match status" value="1"/>
</dbReference>
<dbReference type="GO" id="GO:0003677">
    <property type="term" value="F:DNA binding"/>
    <property type="evidence" value="ECO:0007669"/>
    <property type="project" value="UniProtKB-KW"/>
</dbReference>
<dbReference type="GO" id="GO:0006310">
    <property type="term" value="P:DNA recombination"/>
    <property type="evidence" value="ECO:0007669"/>
    <property type="project" value="TreeGrafter"/>
</dbReference>
<reference evidence="15" key="1">
    <citation type="journal article" date="2019" name="Microbiol. Resour. Announc.">
        <title>Complete Genome Sequence of Rubrobacter xylanophilus Strain AA3-22, Isolated from Arima Onsen in Japan.</title>
        <authorList>
            <person name="Tomariguchi N."/>
            <person name="Miyazaki K."/>
        </authorList>
    </citation>
    <scope>NUCLEOTIDE SEQUENCE [LARGE SCALE GENOMIC DNA]</scope>
    <source>
        <strain evidence="15">AA3-22</strain>
    </source>
</reference>
<evidence type="ECO:0000256" key="8">
    <source>
        <dbReference type="ARBA" id="ARBA00023235"/>
    </source>
</evidence>
<dbReference type="OrthoDB" id="9803554at2"/>
<evidence type="ECO:0000256" key="11">
    <source>
        <dbReference type="ARBA" id="ARBA00032235"/>
    </source>
</evidence>
<dbReference type="InterPro" id="IPR023405">
    <property type="entry name" value="Topo_IA_core_domain"/>
</dbReference>
<evidence type="ECO:0000256" key="5">
    <source>
        <dbReference type="ARBA" id="ARBA00022842"/>
    </source>
</evidence>
<keyword evidence="6" id="KW-0799">Topoisomerase</keyword>
<dbReference type="Proteomes" id="UP000318065">
    <property type="component" value="Chromosome"/>
</dbReference>
<comment type="catalytic activity">
    <reaction evidence="1">
        <text>ATP-independent breakage of single-stranded DNA, followed by passage and rejoining.</text>
        <dbReference type="EC" id="5.6.2.1"/>
    </reaction>
</comment>
<dbReference type="InterPro" id="IPR034144">
    <property type="entry name" value="TOPRIM_TopoIII"/>
</dbReference>
<dbReference type="Pfam" id="PF13342">
    <property type="entry name" value="Toprim_Crpt"/>
    <property type="match status" value="1"/>
</dbReference>
<feature type="domain" description="Topo IA-type catalytic" evidence="14">
    <location>
        <begin position="151"/>
        <end position="593"/>
    </location>
</feature>